<proteinExistence type="inferred from homology"/>
<feature type="transmembrane region" description="Helical" evidence="6">
    <location>
        <begin position="12"/>
        <end position="32"/>
    </location>
</feature>
<dbReference type="RefSeq" id="WP_125757108.1">
    <property type="nucleotide sequence ID" value="NZ_JBHTOK010000066.1"/>
</dbReference>
<gene>
    <name evidence="8" type="ORF">ACFQ5K_08140</name>
</gene>
<dbReference type="InterPro" id="IPR015414">
    <property type="entry name" value="TMEM64"/>
</dbReference>
<dbReference type="InterPro" id="IPR032816">
    <property type="entry name" value="VTT_dom"/>
</dbReference>
<evidence type="ECO:0000313" key="9">
    <source>
        <dbReference type="Proteomes" id="UP001597212"/>
    </source>
</evidence>
<evidence type="ECO:0000256" key="2">
    <source>
        <dbReference type="ARBA" id="ARBA00022475"/>
    </source>
</evidence>
<evidence type="ECO:0000313" key="8">
    <source>
        <dbReference type="EMBL" id="MFD1441340.1"/>
    </source>
</evidence>
<feature type="transmembrane region" description="Helical" evidence="6">
    <location>
        <begin position="52"/>
        <end position="84"/>
    </location>
</feature>
<dbReference type="Proteomes" id="UP001597212">
    <property type="component" value="Unassembled WGS sequence"/>
</dbReference>
<dbReference type="PANTHER" id="PTHR12677:SF49">
    <property type="entry name" value="TVP38_TMEM64 FAMILY MEMBRANE PROTEIN"/>
    <property type="match status" value="1"/>
</dbReference>
<dbReference type="Pfam" id="PF09335">
    <property type="entry name" value="VTT_dom"/>
    <property type="match status" value="1"/>
</dbReference>
<keyword evidence="3 6" id="KW-0812">Transmembrane</keyword>
<evidence type="ECO:0000256" key="5">
    <source>
        <dbReference type="ARBA" id="ARBA00023136"/>
    </source>
</evidence>
<feature type="transmembrane region" description="Helical" evidence="6">
    <location>
        <begin position="91"/>
        <end position="108"/>
    </location>
</feature>
<evidence type="ECO:0000259" key="7">
    <source>
        <dbReference type="Pfam" id="PF09335"/>
    </source>
</evidence>
<feature type="transmembrane region" description="Helical" evidence="6">
    <location>
        <begin position="140"/>
        <end position="162"/>
    </location>
</feature>
<accession>A0ABW4CXK3</accession>
<dbReference type="PANTHER" id="PTHR12677">
    <property type="entry name" value="GOLGI APPARATUS MEMBRANE PROTEIN TVP38-RELATED"/>
    <property type="match status" value="1"/>
</dbReference>
<dbReference type="EMBL" id="JBHTOK010000066">
    <property type="protein sequence ID" value="MFD1441340.1"/>
    <property type="molecule type" value="Genomic_DNA"/>
</dbReference>
<sequence length="202" mass="22510">MRKTSETTSRRLINLTALCSLVGIIWVTVYWYHIGVFHDLASLHTYINSAGLVGPLIFILIQVVQVVIPIIPGGVSTAAGVILFGPWQGFAYNYIGIVIGSFINFFLARNYGKPFILHIVSEKVFDKYMAYAKNQQKFDAFFAIAIVAPVAPDDVLCLVAGLTHMKFKFFAWVIILGKPITIAVYSMSLIFGAHWLLHLFHG</sequence>
<keyword evidence="9" id="KW-1185">Reference proteome</keyword>
<keyword evidence="5 6" id="KW-0472">Membrane</keyword>
<evidence type="ECO:0000256" key="6">
    <source>
        <dbReference type="RuleBase" id="RU366058"/>
    </source>
</evidence>
<comment type="similarity">
    <text evidence="6">Belongs to the TVP38/TMEM64 family.</text>
</comment>
<comment type="caution">
    <text evidence="8">The sequence shown here is derived from an EMBL/GenBank/DDBJ whole genome shotgun (WGS) entry which is preliminary data.</text>
</comment>
<evidence type="ECO:0000256" key="1">
    <source>
        <dbReference type="ARBA" id="ARBA00004651"/>
    </source>
</evidence>
<comment type="subcellular location">
    <subcellularLocation>
        <location evidence="1 6">Cell membrane</location>
        <topology evidence="1 6">Multi-pass membrane protein</topology>
    </subcellularLocation>
</comment>
<name>A0ABW4CXK3_9LACO</name>
<feature type="domain" description="VTT" evidence="7">
    <location>
        <begin position="71"/>
        <end position="188"/>
    </location>
</feature>
<keyword evidence="2 6" id="KW-1003">Cell membrane</keyword>
<keyword evidence="4 6" id="KW-1133">Transmembrane helix</keyword>
<reference evidence="9" key="1">
    <citation type="journal article" date="2019" name="Int. J. Syst. Evol. Microbiol.">
        <title>The Global Catalogue of Microorganisms (GCM) 10K type strain sequencing project: providing services to taxonomists for standard genome sequencing and annotation.</title>
        <authorList>
            <consortium name="The Broad Institute Genomics Platform"/>
            <consortium name="The Broad Institute Genome Sequencing Center for Infectious Disease"/>
            <person name="Wu L."/>
            <person name="Ma J."/>
        </authorList>
    </citation>
    <scope>NUCLEOTIDE SEQUENCE [LARGE SCALE GENOMIC DNA]</scope>
    <source>
        <strain evidence="9">CCM 8912</strain>
    </source>
</reference>
<organism evidence="8 9">
    <name type="scientific">Lacticaseibacillus hegangensis</name>
    <dbReference type="NCBI Taxonomy" id="2486010"/>
    <lineage>
        <taxon>Bacteria</taxon>
        <taxon>Bacillati</taxon>
        <taxon>Bacillota</taxon>
        <taxon>Bacilli</taxon>
        <taxon>Lactobacillales</taxon>
        <taxon>Lactobacillaceae</taxon>
        <taxon>Lacticaseibacillus</taxon>
    </lineage>
</organism>
<protein>
    <recommendedName>
        <fullName evidence="6">TVP38/TMEM64 family membrane protein</fullName>
    </recommendedName>
</protein>
<evidence type="ECO:0000256" key="3">
    <source>
        <dbReference type="ARBA" id="ARBA00022692"/>
    </source>
</evidence>
<evidence type="ECO:0000256" key="4">
    <source>
        <dbReference type="ARBA" id="ARBA00022989"/>
    </source>
</evidence>
<feature type="transmembrane region" description="Helical" evidence="6">
    <location>
        <begin position="169"/>
        <end position="197"/>
    </location>
</feature>